<dbReference type="OrthoDB" id="7847067at2"/>
<feature type="signal peptide" evidence="1">
    <location>
        <begin position="1"/>
        <end position="24"/>
    </location>
</feature>
<comment type="caution">
    <text evidence="2">The sequence shown here is derived from an EMBL/GenBank/DDBJ whole genome shotgun (WGS) entry which is preliminary data.</text>
</comment>
<gene>
    <name evidence="2" type="ORF">ATO3_01030</name>
</gene>
<evidence type="ECO:0000313" key="3">
    <source>
        <dbReference type="Proteomes" id="UP000215377"/>
    </source>
</evidence>
<evidence type="ECO:0000256" key="1">
    <source>
        <dbReference type="SAM" id="SignalP"/>
    </source>
</evidence>
<evidence type="ECO:0000313" key="2">
    <source>
        <dbReference type="EMBL" id="OWU77340.1"/>
    </source>
</evidence>
<keyword evidence="1" id="KW-0732">Signal</keyword>
<dbReference type="RefSeq" id="WP_088647943.1">
    <property type="nucleotide sequence ID" value="NZ_AQQR01000001.1"/>
</dbReference>
<keyword evidence="3" id="KW-1185">Reference proteome</keyword>
<protein>
    <submittedName>
        <fullName evidence="2">Uncharacterized protein</fullName>
    </submittedName>
</protein>
<dbReference type="EMBL" id="AQQR01000001">
    <property type="protein sequence ID" value="OWU77340.1"/>
    <property type="molecule type" value="Genomic_DNA"/>
</dbReference>
<dbReference type="Proteomes" id="UP000215377">
    <property type="component" value="Unassembled WGS sequence"/>
</dbReference>
<organism evidence="2 3">
    <name type="scientific">Marinibacterium profundimaris</name>
    <dbReference type="NCBI Taxonomy" id="1679460"/>
    <lineage>
        <taxon>Bacteria</taxon>
        <taxon>Pseudomonadati</taxon>
        <taxon>Pseudomonadota</taxon>
        <taxon>Alphaproteobacteria</taxon>
        <taxon>Rhodobacterales</taxon>
        <taxon>Paracoccaceae</taxon>
        <taxon>Marinibacterium</taxon>
    </lineage>
</organism>
<sequence>MPRRFLSRLLTVTALGLWSGLASAQPTPSEKARVAEMAGAINELMTSLEQRAEDYPAFLDQLEQGLVSIDEADATVAELIENLSNATAQMEDGSEFDTAIDDYKTQTTELIAEAEASNNSIIKAEVPNLQAVLEGLEEDDEARARTVIEARNLIRTLEENREAIAFFIKADSVQRAAELIRANVVDFSEIIDSGKMVASNLLDETSP</sequence>
<feature type="chain" id="PRO_5012736742" evidence="1">
    <location>
        <begin position="25"/>
        <end position="207"/>
    </location>
</feature>
<name>A0A225NSN5_9RHOB</name>
<reference evidence="2 3" key="1">
    <citation type="submission" date="2013-04" db="EMBL/GenBank/DDBJ databases">
        <title>Oceanicola sp. 22II1-22F33 Genome Sequencing.</title>
        <authorList>
            <person name="Lai Q."/>
            <person name="Li G."/>
            <person name="Shao Z."/>
        </authorList>
    </citation>
    <scope>NUCLEOTIDE SEQUENCE [LARGE SCALE GENOMIC DNA]</scope>
    <source>
        <strain evidence="2 3">22II1-22F33</strain>
    </source>
</reference>
<dbReference type="AlphaFoldDB" id="A0A225NSN5"/>
<proteinExistence type="predicted"/>
<accession>A0A225NSN5</accession>